<dbReference type="Gene3D" id="3.40.50.720">
    <property type="entry name" value="NAD(P)-binding Rossmann-like Domain"/>
    <property type="match status" value="2"/>
</dbReference>
<protein>
    <submittedName>
        <fullName evidence="5">Potassium channel protein</fullName>
    </submittedName>
</protein>
<organism evidence="5 6">
    <name type="scientific">Egibacter rhizosphaerae</name>
    <dbReference type="NCBI Taxonomy" id="1670831"/>
    <lineage>
        <taxon>Bacteria</taxon>
        <taxon>Bacillati</taxon>
        <taxon>Actinomycetota</taxon>
        <taxon>Nitriliruptoria</taxon>
        <taxon>Egibacterales</taxon>
        <taxon>Egibacteraceae</taxon>
        <taxon>Egibacter</taxon>
    </lineage>
</organism>
<evidence type="ECO:0000259" key="3">
    <source>
        <dbReference type="PROSITE" id="PS51201"/>
    </source>
</evidence>
<evidence type="ECO:0000313" key="5">
    <source>
        <dbReference type="EMBL" id="QBI18709.1"/>
    </source>
</evidence>
<feature type="domain" description="RCK N-terminal" evidence="3">
    <location>
        <begin position="363"/>
        <end position="475"/>
    </location>
</feature>
<dbReference type="GO" id="GO:0005886">
    <property type="term" value="C:plasma membrane"/>
    <property type="evidence" value="ECO:0007669"/>
    <property type="project" value="UniProtKB-SubCell"/>
</dbReference>
<accession>A0A411YBY0</accession>
<sequence>MRPRTRAFGLSAQRLRGVGRALVSLLLAFLGAVVVFAVGFQLLMTTVEGREHSWTDAVYWTLVTMSTLGYGDIVFESSVGRAYSLLVLMSGALLILILLPFTFIQLVYLPWRSALRQARAPRELPERVRGHVIVTGRTPMELLLMRRALSMGMRTTLVLEDPEEAATLTDEGYDVLVGTLDDPATYRAARVEAARMVFTAASDQANTNVAFTVREVSDAPVIVATATSRDSMDVLDLAGADRVLHLGDLLGQAFAGRILAPSARSSEISRFDNLVIAEASAAGTELVGKTLGELDVRARCGVSVVGMWDRGSLVSAHPDARIEESSILLLAGTREQLDNYDTAIANARGTPSTNGTRQRDDEDEFVVVLGSGRVGRAVGQALAGAGIPFRIVEQHRERVLADHDAVIGNAADRRVLEEAGIAQASVVVVTTHDDDMNIYLTLYCRRLRPDADVLGRVGLDRNVATMYRAGADFVLSYASVGAVEAWNAMQTHPTLLLAEGLVAFREPVPPELVGVPLSRTQLSASGCVVVGIVRDGQCHTDVSADEPLPADADLVLVGEPEAETRFHLRYVAAGGSARKLRRLRRLTARDNPG</sequence>
<dbReference type="OrthoDB" id="9799090at2"/>
<dbReference type="PANTHER" id="PTHR43833">
    <property type="entry name" value="POTASSIUM CHANNEL PROTEIN 2-RELATED-RELATED"/>
    <property type="match status" value="1"/>
</dbReference>
<dbReference type="Gene3D" id="3.30.70.1450">
    <property type="entry name" value="Regulator of K+ conductance, C-terminal domain"/>
    <property type="match status" value="2"/>
</dbReference>
<dbReference type="InterPro" id="IPR036721">
    <property type="entry name" value="RCK_C_sf"/>
</dbReference>
<comment type="subcellular location">
    <subcellularLocation>
        <location evidence="1">Cell membrane</location>
        <topology evidence="1">Multi-pass membrane protein</topology>
    </subcellularLocation>
</comment>
<dbReference type="PROSITE" id="PS51201">
    <property type="entry name" value="RCK_N"/>
    <property type="match status" value="1"/>
</dbReference>
<dbReference type="Proteomes" id="UP000291469">
    <property type="component" value="Chromosome"/>
</dbReference>
<keyword evidence="5" id="KW-0813">Transport</keyword>
<dbReference type="InterPro" id="IPR013099">
    <property type="entry name" value="K_chnl_dom"/>
</dbReference>
<evidence type="ECO:0000256" key="2">
    <source>
        <dbReference type="SAM" id="Phobius"/>
    </source>
</evidence>
<dbReference type="Pfam" id="PF02080">
    <property type="entry name" value="TrkA_C"/>
    <property type="match status" value="1"/>
</dbReference>
<dbReference type="GO" id="GO:0008324">
    <property type="term" value="F:monoatomic cation transmembrane transporter activity"/>
    <property type="evidence" value="ECO:0007669"/>
    <property type="project" value="InterPro"/>
</dbReference>
<feature type="transmembrane region" description="Helical" evidence="2">
    <location>
        <begin position="82"/>
        <end position="111"/>
    </location>
</feature>
<name>A0A411YBY0_9ACTN</name>
<keyword evidence="2" id="KW-1133">Transmembrane helix</keyword>
<feature type="transmembrane region" description="Helical" evidence="2">
    <location>
        <begin position="21"/>
        <end position="45"/>
    </location>
</feature>
<proteinExistence type="predicted"/>
<keyword evidence="2" id="KW-0472">Membrane</keyword>
<dbReference type="Gene3D" id="1.10.287.70">
    <property type="match status" value="1"/>
</dbReference>
<dbReference type="EMBL" id="CP036402">
    <property type="protein sequence ID" value="QBI18709.1"/>
    <property type="molecule type" value="Genomic_DNA"/>
</dbReference>
<dbReference type="InterPro" id="IPR003148">
    <property type="entry name" value="RCK_N"/>
</dbReference>
<dbReference type="SUPFAM" id="SSF81324">
    <property type="entry name" value="Voltage-gated potassium channels"/>
    <property type="match status" value="1"/>
</dbReference>
<dbReference type="InterPro" id="IPR036291">
    <property type="entry name" value="NAD(P)-bd_dom_sf"/>
</dbReference>
<evidence type="ECO:0000256" key="1">
    <source>
        <dbReference type="ARBA" id="ARBA00004651"/>
    </source>
</evidence>
<gene>
    <name evidence="5" type="ORF">ER308_03500</name>
</gene>
<keyword evidence="5" id="KW-0407">Ion channel</keyword>
<dbReference type="SUPFAM" id="SSF116726">
    <property type="entry name" value="TrkA C-terminal domain-like"/>
    <property type="match status" value="2"/>
</dbReference>
<keyword evidence="5" id="KW-0406">Ion transport</keyword>
<feature type="domain" description="RCK C-terminal" evidence="4">
    <location>
        <begin position="262"/>
        <end position="346"/>
    </location>
</feature>
<dbReference type="InterPro" id="IPR006037">
    <property type="entry name" value="RCK_C"/>
</dbReference>
<dbReference type="AlphaFoldDB" id="A0A411YBY0"/>
<dbReference type="Pfam" id="PF07885">
    <property type="entry name" value="Ion_trans_2"/>
    <property type="match status" value="1"/>
</dbReference>
<evidence type="ECO:0000259" key="4">
    <source>
        <dbReference type="PROSITE" id="PS51202"/>
    </source>
</evidence>
<dbReference type="InterPro" id="IPR050721">
    <property type="entry name" value="Trk_Ktr_HKT_K-transport"/>
</dbReference>
<feature type="transmembrane region" description="Helical" evidence="2">
    <location>
        <begin position="57"/>
        <end position="75"/>
    </location>
</feature>
<dbReference type="KEGG" id="erz:ER308_03500"/>
<dbReference type="Pfam" id="PF02254">
    <property type="entry name" value="TrkA_N"/>
    <property type="match status" value="2"/>
</dbReference>
<dbReference type="SUPFAM" id="SSF51735">
    <property type="entry name" value="NAD(P)-binding Rossmann-fold domains"/>
    <property type="match status" value="2"/>
</dbReference>
<evidence type="ECO:0000313" key="6">
    <source>
        <dbReference type="Proteomes" id="UP000291469"/>
    </source>
</evidence>
<reference evidence="5 6" key="1">
    <citation type="submission" date="2019-01" db="EMBL/GenBank/DDBJ databases">
        <title>Egibacter rhizosphaerae EGI 80759T.</title>
        <authorList>
            <person name="Chen D.-D."/>
            <person name="Tian Y."/>
            <person name="Jiao J.-Y."/>
            <person name="Zhang X.-T."/>
            <person name="Zhang Y.-G."/>
            <person name="Zhang Y."/>
            <person name="Xiao M."/>
            <person name="Shu W.-S."/>
            <person name="Li W.-J."/>
        </authorList>
    </citation>
    <scope>NUCLEOTIDE SEQUENCE [LARGE SCALE GENOMIC DNA]</scope>
    <source>
        <strain evidence="5 6">EGI 80759</strain>
    </source>
</reference>
<feature type="domain" description="RCK C-terminal" evidence="4">
    <location>
        <begin position="489"/>
        <end position="572"/>
    </location>
</feature>
<keyword evidence="6" id="KW-1185">Reference proteome</keyword>
<dbReference type="PROSITE" id="PS51202">
    <property type="entry name" value="RCK_C"/>
    <property type="match status" value="2"/>
</dbReference>
<dbReference type="RefSeq" id="WP_131153707.1">
    <property type="nucleotide sequence ID" value="NZ_CP036402.1"/>
</dbReference>
<dbReference type="GO" id="GO:0006813">
    <property type="term" value="P:potassium ion transport"/>
    <property type="evidence" value="ECO:0007669"/>
    <property type="project" value="InterPro"/>
</dbReference>
<keyword evidence="2" id="KW-0812">Transmembrane</keyword>
<dbReference type="PANTHER" id="PTHR43833:SF9">
    <property type="entry name" value="POTASSIUM CHANNEL PROTEIN YUGO-RELATED"/>
    <property type="match status" value="1"/>
</dbReference>